<dbReference type="SUPFAM" id="SSF47413">
    <property type="entry name" value="lambda repressor-like DNA-binding domains"/>
    <property type="match status" value="1"/>
</dbReference>
<organism evidence="4 5">
    <name type="scientific">Aduncisulcus paluster</name>
    <dbReference type="NCBI Taxonomy" id="2918883"/>
    <lineage>
        <taxon>Eukaryota</taxon>
        <taxon>Metamonada</taxon>
        <taxon>Carpediemonas-like organisms</taxon>
        <taxon>Aduncisulcus</taxon>
    </lineage>
</organism>
<evidence type="ECO:0000313" key="5">
    <source>
        <dbReference type="Proteomes" id="UP001057375"/>
    </source>
</evidence>
<feature type="domain" description="HTH cro/C1-type" evidence="3">
    <location>
        <begin position="65"/>
        <end position="113"/>
    </location>
</feature>
<protein>
    <recommendedName>
        <fullName evidence="3">HTH cro/C1-type domain-containing protein</fullName>
    </recommendedName>
</protein>
<reference evidence="4" key="1">
    <citation type="submission" date="2022-03" db="EMBL/GenBank/DDBJ databases">
        <title>Draft genome sequence of Aduncisulcus paluster, a free-living microaerophilic Fornicata.</title>
        <authorList>
            <person name="Yuyama I."/>
            <person name="Kume K."/>
            <person name="Tamura T."/>
            <person name="Inagaki Y."/>
            <person name="Hashimoto T."/>
        </authorList>
    </citation>
    <scope>NUCLEOTIDE SEQUENCE</scope>
    <source>
        <strain evidence="4">NY0171</strain>
    </source>
</reference>
<dbReference type="PANTHER" id="PTHR10245:SF15">
    <property type="entry name" value="ENDOTHELIAL DIFFERENTIATION-RELATED FACTOR 1"/>
    <property type="match status" value="1"/>
</dbReference>
<dbReference type="InterPro" id="IPR001387">
    <property type="entry name" value="Cro/C1-type_HTH"/>
</dbReference>
<sequence>MDHQDWKKTVITKPGVVSKKKPVGTKKASAGNKAHGDPEAARLRKIEETDDFEIKRVTKDLGKRMAEGRAVKKWTQDDLAKRCSLKKQVITEYENGKARPVEADIRRIEKALNWHIRGGKMGPLHPVKKEGEK</sequence>
<evidence type="ECO:0000313" key="4">
    <source>
        <dbReference type="EMBL" id="GKT36407.1"/>
    </source>
</evidence>
<keyword evidence="5" id="KW-1185">Reference proteome</keyword>
<dbReference type="InterPro" id="IPR010982">
    <property type="entry name" value="Lambda_DNA-bd_dom_sf"/>
</dbReference>
<dbReference type="PROSITE" id="PS50943">
    <property type="entry name" value="HTH_CROC1"/>
    <property type="match status" value="1"/>
</dbReference>
<comment type="caution">
    <text evidence="4">The sequence shown here is derived from an EMBL/GenBank/DDBJ whole genome shotgun (WGS) entry which is preliminary data.</text>
</comment>
<dbReference type="SMART" id="SM00530">
    <property type="entry name" value="HTH_XRE"/>
    <property type="match status" value="1"/>
</dbReference>
<dbReference type="Pfam" id="PF01381">
    <property type="entry name" value="HTH_3"/>
    <property type="match status" value="1"/>
</dbReference>
<accession>A0ABQ5KVC6</accession>
<feature type="region of interest" description="Disordered" evidence="2">
    <location>
        <begin position="1"/>
        <end position="39"/>
    </location>
</feature>
<evidence type="ECO:0000259" key="3">
    <source>
        <dbReference type="PROSITE" id="PS50943"/>
    </source>
</evidence>
<dbReference type="Gene3D" id="1.10.260.40">
    <property type="entry name" value="lambda repressor-like DNA-binding domains"/>
    <property type="match status" value="1"/>
</dbReference>
<dbReference type="EMBL" id="BQXS01011218">
    <property type="protein sequence ID" value="GKT36407.1"/>
    <property type="molecule type" value="Genomic_DNA"/>
</dbReference>
<name>A0ABQ5KVC6_9EUKA</name>
<dbReference type="PANTHER" id="PTHR10245">
    <property type="entry name" value="ENDOTHELIAL DIFFERENTIATION-RELATED FACTOR 1 MULTIPROTEIN BRIDGING FACTOR 1"/>
    <property type="match status" value="1"/>
</dbReference>
<proteinExistence type="predicted"/>
<evidence type="ECO:0000256" key="2">
    <source>
        <dbReference type="SAM" id="MobiDB-lite"/>
    </source>
</evidence>
<gene>
    <name evidence="4" type="ORF">ADUPG1_009378</name>
</gene>
<dbReference type="CDD" id="cd00093">
    <property type="entry name" value="HTH_XRE"/>
    <property type="match status" value="1"/>
</dbReference>
<dbReference type="Proteomes" id="UP001057375">
    <property type="component" value="Unassembled WGS sequence"/>
</dbReference>
<evidence type="ECO:0000256" key="1">
    <source>
        <dbReference type="ARBA" id="ARBA00023125"/>
    </source>
</evidence>
<keyword evidence="1" id="KW-0238">DNA-binding</keyword>